<dbReference type="EMBL" id="CM012447">
    <property type="protein sequence ID" value="RVE66531.1"/>
    <property type="molecule type" value="Genomic_DNA"/>
</dbReference>
<name>A0A3S2P4N5_ORYJA</name>
<reference evidence="2 3" key="1">
    <citation type="submission" date="2018-11" db="EMBL/GenBank/DDBJ databases">
        <authorList>
            <person name="Lopez-Roques C."/>
            <person name="Donnadieu C."/>
            <person name="Bouchez O."/>
            <person name="Klopp C."/>
            <person name="Cabau C."/>
            <person name="Zahm M."/>
        </authorList>
    </citation>
    <scope>NUCLEOTIDE SEQUENCE [LARGE SCALE GENOMIC DNA]</scope>
    <source>
        <strain evidence="2">RS831</strain>
        <tissue evidence="2">Whole body</tissue>
    </source>
</reference>
<feature type="compositionally biased region" description="Basic and acidic residues" evidence="1">
    <location>
        <begin position="71"/>
        <end position="83"/>
    </location>
</feature>
<feature type="compositionally biased region" description="Basic and acidic residues" evidence="1">
    <location>
        <begin position="27"/>
        <end position="49"/>
    </location>
</feature>
<proteinExistence type="predicted"/>
<evidence type="ECO:0000256" key="1">
    <source>
        <dbReference type="SAM" id="MobiDB-lite"/>
    </source>
</evidence>
<accession>A0A3S2P4N5</accession>
<feature type="compositionally biased region" description="Low complexity" evidence="1">
    <location>
        <begin position="1"/>
        <end position="16"/>
    </location>
</feature>
<protein>
    <submittedName>
        <fullName evidence="2">Uncharacterized protein</fullName>
    </submittedName>
</protein>
<organism evidence="2 3">
    <name type="scientific">Oryzias javanicus</name>
    <name type="common">Javanese ricefish</name>
    <name type="synonym">Aplocheilus javanicus</name>
    <dbReference type="NCBI Taxonomy" id="123683"/>
    <lineage>
        <taxon>Eukaryota</taxon>
        <taxon>Metazoa</taxon>
        <taxon>Chordata</taxon>
        <taxon>Craniata</taxon>
        <taxon>Vertebrata</taxon>
        <taxon>Euteleostomi</taxon>
        <taxon>Actinopterygii</taxon>
        <taxon>Neopterygii</taxon>
        <taxon>Teleostei</taxon>
        <taxon>Neoteleostei</taxon>
        <taxon>Acanthomorphata</taxon>
        <taxon>Ovalentaria</taxon>
        <taxon>Atherinomorphae</taxon>
        <taxon>Beloniformes</taxon>
        <taxon>Adrianichthyidae</taxon>
        <taxon>Oryziinae</taxon>
        <taxon>Oryzias</taxon>
    </lineage>
</organism>
<evidence type="ECO:0000313" key="2">
    <source>
        <dbReference type="EMBL" id="RVE66531.1"/>
    </source>
</evidence>
<dbReference type="Proteomes" id="UP000283210">
    <property type="component" value="Chromosome 11"/>
</dbReference>
<feature type="compositionally biased region" description="Basic residues" evidence="1">
    <location>
        <begin position="57"/>
        <end position="70"/>
    </location>
</feature>
<sequence>MGTEAATGARTALTARHVGNGRAKLGRTGDRELQSQRRAVDFRLPHSGESRGCQQQQRRRRCAGLQRGHRLRDPGEKRSEHRHQPALTPPARSGSAPPHHQTLSSPPATMGKRQKQREEREVCELSTAVLMTQ</sequence>
<dbReference type="AlphaFoldDB" id="A0A3S2P4N5"/>
<evidence type="ECO:0000313" key="3">
    <source>
        <dbReference type="Proteomes" id="UP000283210"/>
    </source>
</evidence>
<keyword evidence="3" id="KW-1185">Reference proteome</keyword>
<gene>
    <name evidence="2" type="ORF">OJAV_G00108470</name>
</gene>
<feature type="region of interest" description="Disordered" evidence="1">
    <location>
        <begin position="1"/>
        <end position="133"/>
    </location>
</feature>
<reference evidence="2 3" key="2">
    <citation type="submission" date="2019-01" db="EMBL/GenBank/DDBJ databases">
        <title>A chromosome length genome reference of the Java medaka (oryzias javanicus).</title>
        <authorList>
            <person name="Herpin A."/>
            <person name="Takehana Y."/>
            <person name="Naruse K."/>
            <person name="Ansai S."/>
            <person name="Kawaguchi M."/>
        </authorList>
    </citation>
    <scope>NUCLEOTIDE SEQUENCE [LARGE SCALE GENOMIC DNA]</scope>
    <source>
        <strain evidence="2">RS831</strain>
        <tissue evidence="2">Whole body</tissue>
    </source>
</reference>